<organism evidence="1 2">
    <name type="scientific">Clunio marinus</name>
    <dbReference type="NCBI Taxonomy" id="568069"/>
    <lineage>
        <taxon>Eukaryota</taxon>
        <taxon>Metazoa</taxon>
        <taxon>Ecdysozoa</taxon>
        <taxon>Arthropoda</taxon>
        <taxon>Hexapoda</taxon>
        <taxon>Insecta</taxon>
        <taxon>Pterygota</taxon>
        <taxon>Neoptera</taxon>
        <taxon>Endopterygota</taxon>
        <taxon>Diptera</taxon>
        <taxon>Nematocera</taxon>
        <taxon>Chironomoidea</taxon>
        <taxon>Chironomidae</taxon>
        <taxon>Clunio</taxon>
    </lineage>
</organism>
<sequence>MLMFVLGIPCQCSFKKDEVFCSSSLEVMRVPDSLQKRVKAFNGKREVLTRIDMRHDTGRSCFEYEVKFH</sequence>
<dbReference type="Proteomes" id="UP000183832">
    <property type="component" value="Unassembled WGS sequence"/>
</dbReference>
<reference evidence="1 2" key="1">
    <citation type="submission" date="2015-04" db="EMBL/GenBank/DDBJ databases">
        <authorList>
            <person name="Syromyatnikov M.Y."/>
            <person name="Popov V.N."/>
        </authorList>
    </citation>
    <scope>NUCLEOTIDE SEQUENCE [LARGE SCALE GENOMIC DNA]</scope>
</reference>
<gene>
    <name evidence="1" type="ORF">CLUMA_CG016912</name>
</gene>
<evidence type="ECO:0000313" key="2">
    <source>
        <dbReference type="Proteomes" id="UP000183832"/>
    </source>
</evidence>
<evidence type="ECO:0000313" key="1">
    <source>
        <dbReference type="EMBL" id="CRL03630.1"/>
    </source>
</evidence>
<accession>A0A1J1IWU2</accession>
<proteinExistence type="predicted"/>
<keyword evidence="2" id="KW-1185">Reference proteome</keyword>
<dbReference type="EMBL" id="CVRI01000059">
    <property type="protein sequence ID" value="CRL03630.1"/>
    <property type="molecule type" value="Genomic_DNA"/>
</dbReference>
<dbReference type="AlphaFoldDB" id="A0A1J1IWU2"/>
<protein>
    <submittedName>
        <fullName evidence="1">CLUMA_CG016912, isoform A</fullName>
    </submittedName>
</protein>
<name>A0A1J1IWU2_9DIPT</name>